<dbReference type="AlphaFoldDB" id="A0A6M6E451"/>
<proteinExistence type="predicted"/>
<accession>A0A6M6E451</accession>
<dbReference type="RefSeq" id="WP_171778373.1">
    <property type="nucleotide sequence ID" value="NZ_CP045273.1"/>
</dbReference>
<keyword evidence="1" id="KW-0614">Plasmid</keyword>
<sequence length="76" mass="8807">MRNSFLNGMKVKTTEEYYKQNKRRVIGEVVLPKGVTPHPIATPVRWLKQEGNIIKEQQDQVVIMVSTDLEKVNKLN</sequence>
<reference evidence="1 2" key="1">
    <citation type="submission" date="2019-10" db="EMBL/GenBank/DDBJ databases">
        <title>Complete genome sequences for adaption low water activity.</title>
        <authorList>
            <person name="Zhao L."/>
            <person name="Zhong J."/>
        </authorList>
    </citation>
    <scope>NUCLEOTIDE SEQUENCE [LARGE SCALE GENOMIC DNA]</scope>
    <source>
        <strain evidence="1 2">FDU301</strain>
        <plasmid evidence="2">pfdu301a</plasmid>
    </source>
</reference>
<dbReference type="EMBL" id="CP045273">
    <property type="protein sequence ID" value="QJX80384.1"/>
    <property type="molecule type" value="Genomic_DNA"/>
</dbReference>
<gene>
    <name evidence="1" type="ORF">FDZ14_30320</name>
</gene>
<protein>
    <submittedName>
        <fullName evidence="1">Uncharacterized protein</fullName>
    </submittedName>
</protein>
<evidence type="ECO:0000313" key="2">
    <source>
        <dbReference type="Proteomes" id="UP000501076"/>
    </source>
</evidence>
<geneLocation type="plasmid" evidence="2">
    <name>pfdu301a</name>
</geneLocation>
<dbReference type="Proteomes" id="UP000501076">
    <property type="component" value="Plasmid pFDU301A"/>
</dbReference>
<organism evidence="1 2">
    <name type="scientific">Priestia megaterium</name>
    <name type="common">Bacillus megaterium</name>
    <dbReference type="NCBI Taxonomy" id="1404"/>
    <lineage>
        <taxon>Bacteria</taxon>
        <taxon>Bacillati</taxon>
        <taxon>Bacillota</taxon>
        <taxon>Bacilli</taxon>
        <taxon>Bacillales</taxon>
        <taxon>Bacillaceae</taxon>
        <taxon>Priestia</taxon>
    </lineage>
</organism>
<evidence type="ECO:0000313" key="1">
    <source>
        <dbReference type="EMBL" id="QJX80384.1"/>
    </source>
</evidence>
<name>A0A6M6E451_PRIMG</name>